<feature type="domain" description="RIC1 C-terminal alpha solenoid region" evidence="3">
    <location>
        <begin position="817"/>
        <end position="991"/>
    </location>
</feature>
<protein>
    <submittedName>
        <fullName evidence="4">RIC1-domain-containing protein</fullName>
    </submittedName>
</protein>
<dbReference type="EMBL" id="MU151051">
    <property type="protein sequence ID" value="KAF9455011.1"/>
    <property type="molecule type" value="Genomic_DNA"/>
</dbReference>
<reference evidence="4" key="1">
    <citation type="submission" date="2020-11" db="EMBL/GenBank/DDBJ databases">
        <authorList>
            <consortium name="DOE Joint Genome Institute"/>
            <person name="Ahrendt S."/>
            <person name="Riley R."/>
            <person name="Andreopoulos W."/>
            <person name="Labutti K."/>
            <person name="Pangilinan J."/>
            <person name="Ruiz-Duenas F.J."/>
            <person name="Barrasa J.M."/>
            <person name="Sanchez-Garcia M."/>
            <person name="Camarero S."/>
            <person name="Miyauchi S."/>
            <person name="Serrano A."/>
            <person name="Linde D."/>
            <person name="Babiker R."/>
            <person name="Drula E."/>
            <person name="Ayuso-Fernandez I."/>
            <person name="Pacheco R."/>
            <person name="Padilla G."/>
            <person name="Ferreira P."/>
            <person name="Barriuso J."/>
            <person name="Kellner H."/>
            <person name="Castanera R."/>
            <person name="Alfaro M."/>
            <person name="Ramirez L."/>
            <person name="Pisabarro A.G."/>
            <person name="Kuo A."/>
            <person name="Tritt A."/>
            <person name="Lipzen A."/>
            <person name="He G."/>
            <person name="Yan M."/>
            <person name="Ng V."/>
            <person name="Cullen D."/>
            <person name="Martin F."/>
            <person name="Rosso M.-N."/>
            <person name="Henrissat B."/>
            <person name="Hibbett D."/>
            <person name="Martinez A.T."/>
            <person name="Grigoriev I.V."/>
        </authorList>
    </citation>
    <scope>NUCLEOTIDE SEQUENCE</scope>
    <source>
        <strain evidence="4">MF-IS2</strain>
    </source>
</reference>
<dbReference type="AlphaFoldDB" id="A0A9P5XT92"/>
<keyword evidence="5" id="KW-1185">Reference proteome</keyword>
<dbReference type="SUPFAM" id="SSF82171">
    <property type="entry name" value="DPP6 N-terminal domain-like"/>
    <property type="match status" value="1"/>
</dbReference>
<dbReference type="GO" id="GO:0034066">
    <property type="term" value="C:Ric1-Rgp1 guanyl-nucleotide exchange factor complex"/>
    <property type="evidence" value="ECO:0007669"/>
    <property type="project" value="InterPro"/>
</dbReference>
<evidence type="ECO:0000313" key="4">
    <source>
        <dbReference type="EMBL" id="KAF9455011.1"/>
    </source>
</evidence>
<evidence type="ECO:0000256" key="1">
    <source>
        <dbReference type="ARBA" id="ARBA00004370"/>
    </source>
</evidence>
<dbReference type="Pfam" id="PF25440">
    <property type="entry name" value="Beta-prop_RIC1_2nd"/>
    <property type="match status" value="1"/>
</dbReference>
<comment type="subcellular location">
    <subcellularLocation>
        <location evidence="1">Membrane</location>
    </subcellularLocation>
</comment>
<dbReference type="GO" id="GO:0042147">
    <property type="term" value="P:retrograde transport, endosome to Golgi"/>
    <property type="evidence" value="ECO:0007669"/>
    <property type="project" value="TreeGrafter"/>
</dbReference>
<dbReference type="InterPro" id="IPR009771">
    <property type="entry name" value="RIC1_C"/>
</dbReference>
<keyword evidence="2" id="KW-0472">Membrane</keyword>
<sequence length="999" mass="111974">MYFPTSAARVLATVPALPNIPPDPIISTCPSPRRSLFCTLTRNGVTVWAVRPSAILAFLSRTPTSVVDHGENVDVWWSPDGTRIIIQTSESYLVLIYVEYEGGGDVYRPPPLSFQAMRTFLAGPGEGLPLQPIGLYFEGIVRAEGTLLGVSPRKTHLMFTTNNPPTIQRMPWPPDEEAAQAQQPYDTWILNEDDFSWMKEPDAGISQIIHARTMAGEAWITTDGRVYFVQLHEEDITDYEPFGPQDSDVETVPQGVASKPHQRLGWQGTCIHDFVTPKWVQKQRRVETTEASSSQTYQEPKRATAIAINTRFSIFAVGTYGGDLEFKNFPSQGGVMPKSQVIEVPNPFHRPMGQVCALEWSSDGYVLAVGWACGWGVFSVGGRCLASGFEVEDTLEEPRFVFLDGHCDRITDPLTVRFQDIFMGGIKKLFWGPGNFELFLLARQHTQRIDGQLFAIPFAKSATTGQHSPDNTRYAFLQMDDRALVYRGADQPDMSVINPESDVWQHIKIPQHYLANNWPIRYSSISTDGRLVGIAGRRGLIHYSSTSGRWKVFSDEQQEQAFAVRGGLLWFHHVLIAAVEVAHSYQLRLYSRDLELSNTNVLHREILPSPVVILSLVDNSLLVYTLDNTLYHYLVVPTTETIKLHLCGSITFAGIIAVPSAVRMLSWMIPTAQKQLGDPVEDLAVAIVLMVVGGQLILLRPRKSADQEVKYDMQIFADRIEFCWIHLRGITALENSLWAYDAHGIRIWLNALAIEKQPAQEMTEDVKESVTIPLSFYPLSVLMDKGIIIGAENELATRSNLPFVMFRHATSSHLFLQHILLYQLNAGQVKEAVAFASQYKNLVFFAHALEILLHTVIESETTSASASGGENDTVLPTTIEFLDHFDVSLDVVVGCARKTEMTRWRRLFNVVGNPKQLFETCMSSGRLKTAGSYLLVLHNLEQLDENNHDAVRLLKAAVEQKEWQLCRQLLRFLHSIDESGTALRNALSQVDLKSMDGET</sequence>
<accession>A0A9P5XT92</accession>
<dbReference type="OrthoDB" id="67540at2759"/>
<dbReference type="PANTHER" id="PTHR22746:SF10">
    <property type="entry name" value="GUANINE NUCLEOTIDE EXCHANGE FACTOR SUBUNIT RIC1"/>
    <property type="match status" value="1"/>
</dbReference>
<gene>
    <name evidence="4" type="ORF">P691DRAFT_716108</name>
</gene>
<evidence type="ECO:0000313" key="5">
    <source>
        <dbReference type="Proteomes" id="UP000807342"/>
    </source>
</evidence>
<dbReference type="InterPro" id="IPR040096">
    <property type="entry name" value="Ric1"/>
</dbReference>
<dbReference type="Pfam" id="PF07064">
    <property type="entry name" value="RIC1"/>
    <property type="match status" value="1"/>
</dbReference>
<dbReference type="PANTHER" id="PTHR22746">
    <property type="entry name" value="RAB6A-GEF COMPLEX PARTNER PROTEIN 1"/>
    <property type="match status" value="1"/>
</dbReference>
<evidence type="ECO:0000256" key="2">
    <source>
        <dbReference type="ARBA" id="ARBA00023136"/>
    </source>
</evidence>
<proteinExistence type="predicted"/>
<organism evidence="4 5">
    <name type="scientific">Macrolepiota fuliginosa MF-IS2</name>
    <dbReference type="NCBI Taxonomy" id="1400762"/>
    <lineage>
        <taxon>Eukaryota</taxon>
        <taxon>Fungi</taxon>
        <taxon>Dikarya</taxon>
        <taxon>Basidiomycota</taxon>
        <taxon>Agaricomycotina</taxon>
        <taxon>Agaricomycetes</taxon>
        <taxon>Agaricomycetidae</taxon>
        <taxon>Agaricales</taxon>
        <taxon>Agaricineae</taxon>
        <taxon>Agaricaceae</taxon>
        <taxon>Macrolepiota</taxon>
    </lineage>
</organism>
<dbReference type="GO" id="GO:0000139">
    <property type="term" value="C:Golgi membrane"/>
    <property type="evidence" value="ECO:0007669"/>
    <property type="project" value="TreeGrafter"/>
</dbReference>
<comment type="caution">
    <text evidence="4">The sequence shown here is derived from an EMBL/GenBank/DDBJ whole genome shotgun (WGS) entry which is preliminary data.</text>
</comment>
<name>A0A9P5XT92_9AGAR</name>
<dbReference type="Proteomes" id="UP000807342">
    <property type="component" value="Unassembled WGS sequence"/>
</dbReference>
<dbReference type="GO" id="GO:0005829">
    <property type="term" value="C:cytosol"/>
    <property type="evidence" value="ECO:0007669"/>
    <property type="project" value="TreeGrafter"/>
</dbReference>
<dbReference type="GO" id="GO:0006886">
    <property type="term" value="P:intracellular protein transport"/>
    <property type="evidence" value="ECO:0007669"/>
    <property type="project" value="InterPro"/>
</dbReference>
<evidence type="ECO:0000259" key="3">
    <source>
        <dbReference type="Pfam" id="PF07064"/>
    </source>
</evidence>